<dbReference type="GO" id="GO:0005769">
    <property type="term" value="C:early endosome"/>
    <property type="evidence" value="ECO:0007669"/>
    <property type="project" value="TreeGrafter"/>
</dbReference>
<dbReference type="EMBL" id="LZPO01085569">
    <property type="protein sequence ID" value="OBS67413.1"/>
    <property type="molecule type" value="Genomic_DNA"/>
</dbReference>
<reference evidence="2 3" key="1">
    <citation type="submission" date="2016-06" db="EMBL/GenBank/DDBJ databases">
        <title>The Draft Genome Sequence and Annotation of the Desert Woodrat Neotoma lepida.</title>
        <authorList>
            <person name="Campbell M."/>
            <person name="Oakeson K.F."/>
            <person name="Yandell M."/>
            <person name="Halpert J.R."/>
            <person name="Dearing D."/>
        </authorList>
    </citation>
    <scope>NUCLEOTIDE SEQUENCE [LARGE SCALE GENOMIC DNA]</scope>
    <source>
        <strain evidence="2">417</strain>
        <tissue evidence="2">Liver</tissue>
    </source>
</reference>
<dbReference type="PANTHER" id="PTHR21448:SF0">
    <property type="entry name" value="PROTEIN PHOSPHATASE 1 REGULATORY SUBUNIT 21"/>
    <property type="match status" value="1"/>
</dbReference>
<organism evidence="2 3">
    <name type="scientific">Neotoma lepida</name>
    <name type="common">Desert woodrat</name>
    <dbReference type="NCBI Taxonomy" id="56216"/>
    <lineage>
        <taxon>Eukaryota</taxon>
        <taxon>Metazoa</taxon>
        <taxon>Chordata</taxon>
        <taxon>Craniata</taxon>
        <taxon>Vertebrata</taxon>
        <taxon>Euteleostomi</taxon>
        <taxon>Mammalia</taxon>
        <taxon>Eutheria</taxon>
        <taxon>Euarchontoglires</taxon>
        <taxon>Glires</taxon>
        <taxon>Rodentia</taxon>
        <taxon>Myomorpha</taxon>
        <taxon>Muroidea</taxon>
        <taxon>Cricetidae</taxon>
        <taxon>Neotominae</taxon>
        <taxon>Neotoma</taxon>
    </lineage>
</organism>
<gene>
    <name evidence="2" type="ORF">A6R68_04046</name>
</gene>
<protein>
    <recommendedName>
        <fullName evidence="1">Protein phosphatase 1 regulatory subunit 21 C-terminal domain-containing protein</fullName>
    </recommendedName>
</protein>
<comment type="caution">
    <text evidence="2">The sequence shown here is derived from an EMBL/GenBank/DDBJ whole genome shotgun (WGS) entry which is preliminary data.</text>
</comment>
<dbReference type="Proteomes" id="UP000092124">
    <property type="component" value="Unassembled WGS sequence"/>
</dbReference>
<feature type="domain" description="Protein phosphatase 1 regulatory subunit 21 C-terminal" evidence="1">
    <location>
        <begin position="2"/>
        <end position="45"/>
    </location>
</feature>
<dbReference type="PANTHER" id="PTHR21448">
    <property type="entry name" value="SMOOTH MUSCLE MYOSIN HEAVY CHAIN-RELATED"/>
    <property type="match status" value="1"/>
</dbReference>
<dbReference type="AlphaFoldDB" id="A0A1A6GMA0"/>
<dbReference type="InterPro" id="IPR040024">
    <property type="entry name" value="PPP1R21"/>
</dbReference>
<feature type="non-terminal residue" evidence="2">
    <location>
        <position position="1"/>
    </location>
</feature>
<dbReference type="GO" id="GO:0016020">
    <property type="term" value="C:membrane"/>
    <property type="evidence" value="ECO:0007669"/>
    <property type="project" value="TreeGrafter"/>
</dbReference>
<evidence type="ECO:0000313" key="2">
    <source>
        <dbReference type="EMBL" id="OBS67413.1"/>
    </source>
</evidence>
<accession>A0A1A6GMA0</accession>
<dbReference type="STRING" id="56216.A0A1A6GMA0"/>
<name>A0A1A6GMA0_NEOLE</name>
<dbReference type="Pfam" id="PF21636">
    <property type="entry name" value="PPP1R21_C"/>
    <property type="match status" value="1"/>
</dbReference>
<dbReference type="InterPro" id="IPR049372">
    <property type="entry name" value="PPP1R21_C"/>
</dbReference>
<keyword evidence="3" id="KW-1185">Reference proteome</keyword>
<proteinExistence type="predicted"/>
<dbReference type="OrthoDB" id="5566667at2759"/>
<evidence type="ECO:0000313" key="3">
    <source>
        <dbReference type="Proteomes" id="UP000092124"/>
    </source>
</evidence>
<evidence type="ECO:0000259" key="1">
    <source>
        <dbReference type="Pfam" id="PF21636"/>
    </source>
</evidence>
<sequence length="50" mass="5560">VPDVESREDLIKNHYMARIAELTSQLQLADSKSVHFYAEVSGVDKIATSP</sequence>